<evidence type="ECO:0008006" key="7">
    <source>
        <dbReference type="Google" id="ProtNLM"/>
    </source>
</evidence>
<keyword evidence="5" id="KW-1185">Reference proteome</keyword>
<dbReference type="EMBL" id="CVQI01031563">
    <property type="protein sequence ID" value="CRK38564.1"/>
    <property type="molecule type" value="Genomic_DNA"/>
</dbReference>
<evidence type="ECO:0000313" key="3">
    <source>
        <dbReference type="EMBL" id="CRK38564.1"/>
    </source>
</evidence>
<dbReference type="Proteomes" id="UP000045706">
    <property type="component" value="Unassembled WGS sequence"/>
</dbReference>
<feature type="chain" id="PRO_5009050583" description="TRP C-terminal domain-containing protein" evidence="2">
    <location>
        <begin position="24"/>
        <end position="169"/>
    </location>
</feature>
<keyword evidence="1" id="KW-1133">Transmembrane helix</keyword>
<dbReference type="EMBL" id="CVQH01027638">
    <property type="protein sequence ID" value="CRK42650.1"/>
    <property type="molecule type" value="Genomic_DNA"/>
</dbReference>
<accession>A0A0G4N8K2</accession>
<organism evidence="4 5">
    <name type="scientific">Verticillium longisporum</name>
    <name type="common">Verticillium dahliae var. longisporum</name>
    <dbReference type="NCBI Taxonomy" id="100787"/>
    <lineage>
        <taxon>Eukaryota</taxon>
        <taxon>Fungi</taxon>
        <taxon>Dikarya</taxon>
        <taxon>Ascomycota</taxon>
        <taxon>Pezizomycotina</taxon>
        <taxon>Sordariomycetes</taxon>
        <taxon>Hypocreomycetidae</taxon>
        <taxon>Glomerellales</taxon>
        <taxon>Plectosphaerellaceae</taxon>
        <taxon>Verticillium</taxon>
    </lineage>
</organism>
<evidence type="ECO:0000313" key="6">
    <source>
        <dbReference type="Proteomes" id="UP000045706"/>
    </source>
</evidence>
<reference evidence="5 6" key="1">
    <citation type="submission" date="2015-05" db="EMBL/GenBank/DDBJ databases">
        <authorList>
            <person name="Fogelqvist Johan"/>
        </authorList>
    </citation>
    <scope>NUCLEOTIDE SEQUENCE [LARGE SCALE GENOMIC DNA]</scope>
    <source>
        <strain evidence="4">VL1</strain>
        <strain evidence="3">VL2</strain>
    </source>
</reference>
<feature type="transmembrane region" description="Helical" evidence="1">
    <location>
        <begin position="147"/>
        <end position="168"/>
    </location>
</feature>
<dbReference type="AlphaFoldDB" id="A0A0G4N8K2"/>
<protein>
    <recommendedName>
        <fullName evidence="7">TRP C-terminal domain-containing protein</fullName>
    </recommendedName>
</protein>
<evidence type="ECO:0000313" key="5">
    <source>
        <dbReference type="Proteomes" id="UP000044602"/>
    </source>
</evidence>
<dbReference type="Proteomes" id="UP000044602">
    <property type="component" value="Unassembled WGS sequence"/>
</dbReference>
<gene>
    <name evidence="4" type="ORF">BN1708_008831</name>
    <name evidence="3" type="ORF">BN1723_015353</name>
</gene>
<evidence type="ECO:0000256" key="1">
    <source>
        <dbReference type="SAM" id="Phobius"/>
    </source>
</evidence>
<evidence type="ECO:0000313" key="4">
    <source>
        <dbReference type="EMBL" id="CRK42650.1"/>
    </source>
</evidence>
<feature type="signal peptide" evidence="2">
    <location>
        <begin position="1"/>
        <end position="23"/>
    </location>
</feature>
<keyword evidence="1" id="KW-0472">Membrane</keyword>
<name>A0A0G4N8K2_VERLO</name>
<evidence type="ECO:0000256" key="2">
    <source>
        <dbReference type="SAM" id="SignalP"/>
    </source>
</evidence>
<sequence length="169" mass="17826">MYTMRLLLARLLLALCLTHAVSAGRLLTNTADAVLIARQDAAPAGGNPLAQPQCLEYSRTANFSTIGSNITLRSAFIQASPFGTHQNLDFLAAMVVALPPMTADTALNAACGNLTTIAAAEAARNFSEGNIAGFPTSLTADATVADWQVIFCMFAIVVFMGIPWLFMLG</sequence>
<keyword evidence="1" id="KW-0812">Transmembrane</keyword>
<proteinExistence type="predicted"/>
<keyword evidence="2" id="KW-0732">Signal</keyword>